<dbReference type="EMBL" id="LZDS01000025">
    <property type="protein sequence ID" value="OBX28571.1"/>
    <property type="molecule type" value="Genomic_DNA"/>
</dbReference>
<proteinExistence type="predicted"/>
<protein>
    <submittedName>
        <fullName evidence="1">Uncharacterized protein</fullName>
    </submittedName>
</protein>
<comment type="caution">
    <text evidence="1">The sequence shown here is derived from an EMBL/GenBank/DDBJ whole genome shotgun (WGS) entry which is preliminary data.</text>
</comment>
<dbReference type="AlphaFoldDB" id="A0A1A7R9I6"/>
<dbReference type="STRING" id="1443941.A9J31_05765"/>
<reference evidence="2" key="1">
    <citation type="submission" date="2016-06" db="EMBL/GenBank/DDBJ databases">
        <authorList>
            <person name="Radolfova-Krizova L."/>
            <person name="Nemec A."/>
        </authorList>
    </citation>
    <scope>NUCLEOTIDE SEQUENCE [LARGE SCALE GENOMIC DNA]</scope>
    <source>
        <strain evidence="2">ANC 4275</strain>
    </source>
</reference>
<sequence length="62" mass="7204">MLLSASQLEISDGVSEELFMKFLIHKSDGFIVSNFLKRLKWGNIIFSFGFYDQCKLNHFSIL</sequence>
<evidence type="ECO:0000313" key="1">
    <source>
        <dbReference type="EMBL" id="OBX28571.1"/>
    </source>
</evidence>
<organism evidence="1 2">
    <name type="scientific">Acinetobacter gandensis</name>
    <dbReference type="NCBI Taxonomy" id="1443941"/>
    <lineage>
        <taxon>Bacteria</taxon>
        <taxon>Pseudomonadati</taxon>
        <taxon>Pseudomonadota</taxon>
        <taxon>Gammaproteobacteria</taxon>
        <taxon>Moraxellales</taxon>
        <taxon>Moraxellaceae</taxon>
        <taxon>Acinetobacter</taxon>
    </lineage>
</organism>
<name>A0A1A7R9I6_9GAMM</name>
<dbReference type="Proteomes" id="UP000185753">
    <property type="component" value="Unassembled WGS sequence"/>
</dbReference>
<evidence type="ECO:0000313" key="2">
    <source>
        <dbReference type="Proteomes" id="UP000185753"/>
    </source>
</evidence>
<gene>
    <name evidence="1" type="ORF">A9J31_05765</name>
</gene>
<keyword evidence="2" id="KW-1185">Reference proteome</keyword>
<accession>A0A1A7R9I6</accession>